<dbReference type="InterPro" id="IPR015943">
    <property type="entry name" value="WD40/YVTN_repeat-like_dom_sf"/>
</dbReference>
<dbReference type="PRINTS" id="PR00320">
    <property type="entry name" value="GPROTEINBRPT"/>
</dbReference>
<dbReference type="GeneID" id="111307824"/>
<dbReference type="Gene3D" id="2.130.10.10">
    <property type="entry name" value="YVTN repeat-like/Quinoprotein amine dehydrogenase"/>
    <property type="match status" value="2"/>
</dbReference>
<sequence>MGSYFEAEEEEEDQFFDTCEENSSISDRSFVCSEGCDSSPGFGPVNCFLDSFDRYKFWSMFPESADKRRYRFRKWMDNSLDRISVSGEDSCGSCREEIELGNYRIPQDSGAVLRTSGLEDGVSSSQSFVSLRSNDAQELAENYSTEGRFAHEAKNLDSQMESVAVELGENVRQNGMNSCLQGKGSSNSVSSDEFERTPTPSPRPAIDVKRKVKKSWLSKLGAMAHIVDRHVEVASKHSNLDSSSGESMKRVRVHPRSKSSKELSSLYCGQEFVAHEGSILTMKFSLDGQFLATAGEDCIVRVWKIIENESFGKFDIQDLDSSCLYFRMNHLSHLTPLNVDKESTDKIKRLRKSSDSTCVILPPKVFEILEKPVHEFQGHIGEILALSWSKKGFLLSSSVDKTVRLWQVGYDRCLRVFSHNSYVTSVAFNPMDDNYFISGSIDGKVRIWEVLHCQVIDYTDIRDIVTAVCYRPDGKGGIVGSMTGNCHFYYIIGCCRLFLNFHHSWYIRSLKLWICSKQTSCTKSSSNLLSIFWLMSTVCQFSPNDPSKVIITSADSLVRVLSEREVVCKLKASGYRIAASQISATFSQDGKQIISASEDSNVYIWNYINHEKNCSKVKNISSCESFLSYNASVAIPWCGIETIPETLASPELRGDVRRNGLTNGQKHQNPKLDLEQLMPHSSPDCFSLTRVLLESLKGGSPTWPEETLPNASSATIASDMCKFELKVLKSAYQSMLSSHKWGLVIVTASWDGRIRTYLNYGLPIRL</sequence>
<dbReference type="RefSeq" id="XP_022761839.1">
    <property type="nucleotide sequence ID" value="XM_022906104.1"/>
</dbReference>
<dbReference type="RefSeq" id="XP_022761829.1">
    <property type="nucleotide sequence ID" value="XM_022906094.1"/>
</dbReference>
<feature type="repeat" description="WD" evidence="3">
    <location>
        <begin position="583"/>
        <end position="606"/>
    </location>
</feature>
<dbReference type="PANTHER" id="PTHR14221:SF5">
    <property type="entry name" value="TRANSDUCIN_WD40 REPEAT-LIKE SUPERFAMILY PROTEIN"/>
    <property type="match status" value="1"/>
</dbReference>
<proteinExistence type="predicted"/>
<keyword evidence="1 3" id="KW-0853">WD repeat</keyword>
<dbReference type="SUPFAM" id="SSF50978">
    <property type="entry name" value="WD40 repeat-like"/>
    <property type="match status" value="1"/>
</dbReference>
<dbReference type="AlphaFoldDB" id="A0A6P6AA93"/>
<reference evidence="6 7" key="1">
    <citation type="submission" date="2025-04" db="UniProtKB">
        <authorList>
            <consortium name="RefSeq"/>
        </authorList>
    </citation>
    <scope>IDENTIFICATION</scope>
    <source>
        <tissue evidence="6 7">Fruit stalk</tissue>
    </source>
</reference>
<accession>A0A6P6AA93</accession>
<evidence type="ECO:0000313" key="6">
    <source>
        <dbReference type="RefSeq" id="XP_022761829.1"/>
    </source>
</evidence>
<evidence type="ECO:0000256" key="1">
    <source>
        <dbReference type="ARBA" id="ARBA00022574"/>
    </source>
</evidence>
<dbReference type="Proteomes" id="UP000515121">
    <property type="component" value="Unplaced"/>
</dbReference>
<evidence type="ECO:0000256" key="2">
    <source>
        <dbReference type="ARBA" id="ARBA00022737"/>
    </source>
</evidence>
<evidence type="ECO:0000256" key="3">
    <source>
        <dbReference type="PROSITE-ProRule" id="PRU00221"/>
    </source>
</evidence>
<dbReference type="PROSITE" id="PS50294">
    <property type="entry name" value="WD_REPEATS_REGION"/>
    <property type="match status" value="3"/>
</dbReference>
<dbReference type="InterPro" id="IPR020472">
    <property type="entry name" value="WD40_PAC1"/>
</dbReference>
<gene>
    <name evidence="6 7" type="primary">LOC111307824</name>
</gene>
<dbReference type="KEGG" id="dzi:111307824"/>
<evidence type="ECO:0000256" key="4">
    <source>
        <dbReference type="SAM" id="MobiDB-lite"/>
    </source>
</evidence>
<evidence type="ECO:0000313" key="7">
    <source>
        <dbReference type="RefSeq" id="XP_022761839.1"/>
    </source>
</evidence>
<dbReference type="InterPro" id="IPR040324">
    <property type="entry name" value="WDR44/Dgr2"/>
</dbReference>
<dbReference type="InterPro" id="IPR036322">
    <property type="entry name" value="WD40_repeat_dom_sf"/>
</dbReference>
<name>A0A6P6AA93_DURZI</name>
<dbReference type="OrthoDB" id="408728at2759"/>
<feature type="compositionally biased region" description="Polar residues" evidence="4">
    <location>
        <begin position="175"/>
        <end position="191"/>
    </location>
</feature>
<feature type="region of interest" description="Disordered" evidence="4">
    <location>
        <begin position="237"/>
        <end position="257"/>
    </location>
</feature>
<keyword evidence="2" id="KW-0677">Repeat</keyword>
<evidence type="ECO:0000313" key="5">
    <source>
        <dbReference type="Proteomes" id="UP000515121"/>
    </source>
</evidence>
<dbReference type="InterPro" id="IPR001680">
    <property type="entry name" value="WD40_rpt"/>
</dbReference>
<organism evidence="5 7">
    <name type="scientific">Durio zibethinus</name>
    <name type="common">Durian</name>
    <dbReference type="NCBI Taxonomy" id="66656"/>
    <lineage>
        <taxon>Eukaryota</taxon>
        <taxon>Viridiplantae</taxon>
        <taxon>Streptophyta</taxon>
        <taxon>Embryophyta</taxon>
        <taxon>Tracheophyta</taxon>
        <taxon>Spermatophyta</taxon>
        <taxon>Magnoliopsida</taxon>
        <taxon>eudicotyledons</taxon>
        <taxon>Gunneridae</taxon>
        <taxon>Pentapetalae</taxon>
        <taxon>rosids</taxon>
        <taxon>malvids</taxon>
        <taxon>Malvales</taxon>
        <taxon>Malvaceae</taxon>
        <taxon>Helicteroideae</taxon>
        <taxon>Durio</taxon>
    </lineage>
</organism>
<protein>
    <submittedName>
        <fullName evidence="6 7">WD repeat-containing protein 44-like isoform X1</fullName>
    </submittedName>
</protein>
<feature type="region of interest" description="Disordered" evidence="4">
    <location>
        <begin position="175"/>
        <end position="207"/>
    </location>
</feature>
<feature type="repeat" description="WD" evidence="3">
    <location>
        <begin position="272"/>
        <end position="313"/>
    </location>
</feature>
<dbReference type="PANTHER" id="PTHR14221">
    <property type="entry name" value="WD REPEAT DOMAIN 44"/>
    <property type="match status" value="1"/>
</dbReference>
<keyword evidence="5" id="KW-1185">Reference proteome</keyword>
<feature type="repeat" description="WD" evidence="3">
    <location>
        <begin position="376"/>
        <end position="416"/>
    </location>
</feature>
<dbReference type="PROSITE" id="PS50082">
    <property type="entry name" value="WD_REPEATS_2"/>
    <property type="match status" value="4"/>
</dbReference>
<dbReference type="Pfam" id="PF00400">
    <property type="entry name" value="WD40"/>
    <property type="match status" value="4"/>
</dbReference>
<dbReference type="SMART" id="SM00320">
    <property type="entry name" value="WD40"/>
    <property type="match status" value="7"/>
</dbReference>
<feature type="repeat" description="WD" evidence="3">
    <location>
        <begin position="416"/>
        <end position="450"/>
    </location>
</feature>